<evidence type="ECO:0000313" key="3">
    <source>
        <dbReference type="Proteomes" id="UP001066276"/>
    </source>
</evidence>
<gene>
    <name evidence="2" type="ORF">NDU88_001495</name>
</gene>
<feature type="region of interest" description="Disordered" evidence="1">
    <location>
        <begin position="80"/>
        <end position="110"/>
    </location>
</feature>
<evidence type="ECO:0000256" key="1">
    <source>
        <dbReference type="SAM" id="MobiDB-lite"/>
    </source>
</evidence>
<accession>A0AAV7USX8</accession>
<sequence>MLLLRQAREKSEEFVDIFYARLRELASTCTLPDEEDKIRAQFIQGCASSKLREHILQEPNMCIRDILTLGCSQELSKARDSHMEQTTTVQVKSEPRKAVVTGNAKGRAVHGGAKPRVRTCRWCGGSLPHPSGCPA</sequence>
<protein>
    <submittedName>
        <fullName evidence="2">Uncharacterized protein</fullName>
    </submittedName>
</protein>
<organism evidence="2 3">
    <name type="scientific">Pleurodeles waltl</name>
    <name type="common">Iberian ribbed newt</name>
    <dbReference type="NCBI Taxonomy" id="8319"/>
    <lineage>
        <taxon>Eukaryota</taxon>
        <taxon>Metazoa</taxon>
        <taxon>Chordata</taxon>
        <taxon>Craniata</taxon>
        <taxon>Vertebrata</taxon>
        <taxon>Euteleostomi</taxon>
        <taxon>Amphibia</taxon>
        <taxon>Batrachia</taxon>
        <taxon>Caudata</taxon>
        <taxon>Salamandroidea</taxon>
        <taxon>Salamandridae</taxon>
        <taxon>Pleurodelinae</taxon>
        <taxon>Pleurodeles</taxon>
    </lineage>
</organism>
<comment type="caution">
    <text evidence="2">The sequence shown here is derived from an EMBL/GenBank/DDBJ whole genome shotgun (WGS) entry which is preliminary data.</text>
</comment>
<keyword evidence="3" id="KW-1185">Reference proteome</keyword>
<name>A0AAV7USX8_PLEWA</name>
<proteinExistence type="predicted"/>
<dbReference type="AlphaFoldDB" id="A0AAV7USX8"/>
<dbReference type="Proteomes" id="UP001066276">
    <property type="component" value="Chromosome 2_2"/>
</dbReference>
<dbReference type="EMBL" id="JANPWB010000004">
    <property type="protein sequence ID" value="KAJ1192183.1"/>
    <property type="molecule type" value="Genomic_DNA"/>
</dbReference>
<evidence type="ECO:0000313" key="2">
    <source>
        <dbReference type="EMBL" id="KAJ1192183.1"/>
    </source>
</evidence>
<reference evidence="2" key="1">
    <citation type="journal article" date="2022" name="bioRxiv">
        <title>Sequencing and chromosome-scale assembly of the giantPleurodeles waltlgenome.</title>
        <authorList>
            <person name="Brown T."/>
            <person name="Elewa A."/>
            <person name="Iarovenko S."/>
            <person name="Subramanian E."/>
            <person name="Araus A.J."/>
            <person name="Petzold A."/>
            <person name="Susuki M."/>
            <person name="Suzuki K.-i.T."/>
            <person name="Hayashi T."/>
            <person name="Toyoda A."/>
            <person name="Oliveira C."/>
            <person name="Osipova E."/>
            <person name="Leigh N.D."/>
            <person name="Simon A."/>
            <person name="Yun M.H."/>
        </authorList>
    </citation>
    <scope>NUCLEOTIDE SEQUENCE</scope>
    <source>
        <strain evidence="2">20211129_DDA</strain>
        <tissue evidence="2">Liver</tissue>
    </source>
</reference>